<comment type="caution">
    <text evidence="17">The sequence shown here is derived from an EMBL/GenBank/DDBJ whole genome shotgun (WGS) entry which is preliminary data.</text>
</comment>
<keyword evidence="7 13" id="KW-0472">Membrane</keyword>
<evidence type="ECO:0000313" key="18">
    <source>
        <dbReference type="Proteomes" id="UP000518887"/>
    </source>
</evidence>
<keyword evidence="4 13" id="KW-0812">Transmembrane</keyword>
<dbReference type="PANTHER" id="PTHR32089:SF112">
    <property type="entry name" value="LYSOZYME-LIKE PROTEIN-RELATED"/>
    <property type="match status" value="1"/>
</dbReference>
<dbReference type="SUPFAM" id="SSF58104">
    <property type="entry name" value="Methyl-accepting chemotaxis protein (MCP) signaling domain"/>
    <property type="match status" value="1"/>
</dbReference>
<keyword evidence="18" id="KW-1185">Reference proteome</keyword>
<feature type="coiled-coil region" evidence="12">
    <location>
        <begin position="632"/>
        <end position="666"/>
    </location>
</feature>
<proteinExistence type="inferred from homology"/>
<evidence type="ECO:0000259" key="16">
    <source>
        <dbReference type="PROSITE" id="PS51754"/>
    </source>
</evidence>
<dbReference type="GO" id="GO:0007165">
    <property type="term" value="P:signal transduction"/>
    <property type="evidence" value="ECO:0007669"/>
    <property type="project" value="UniProtKB-KW"/>
</dbReference>
<dbReference type="Gene3D" id="1.10.287.950">
    <property type="entry name" value="Methyl-accepting chemotaxis protein"/>
    <property type="match status" value="1"/>
</dbReference>
<evidence type="ECO:0000259" key="15">
    <source>
        <dbReference type="PROSITE" id="PS50885"/>
    </source>
</evidence>
<dbReference type="InterPro" id="IPR006458">
    <property type="entry name" value="Ovate_C"/>
</dbReference>
<evidence type="ECO:0000259" key="14">
    <source>
        <dbReference type="PROSITE" id="PS50111"/>
    </source>
</evidence>
<evidence type="ECO:0000313" key="17">
    <source>
        <dbReference type="EMBL" id="MBB5225633.1"/>
    </source>
</evidence>
<evidence type="ECO:0000256" key="6">
    <source>
        <dbReference type="ARBA" id="ARBA00023015"/>
    </source>
</evidence>
<dbReference type="SMART" id="SM00304">
    <property type="entry name" value="HAMP"/>
    <property type="match status" value="1"/>
</dbReference>
<keyword evidence="3" id="KW-0145">Chemotaxis</keyword>
<dbReference type="InterPro" id="IPR004089">
    <property type="entry name" value="MCPsignal_dom"/>
</dbReference>
<dbReference type="Pfam" id="PF00672">
    <property type="entry name" value="HAMP"/>
    <property type="match status" value="1"/>
</dbReference>
<evidence type="ECO:0000256" key="8">
    <source>
        <dbReference type="ARBA" id="ARBA00023163"/>
    </source>
</evidence>
<dbReference type="InterPro" id="IPR033479">
    <property type="entry name" value="dCache_1"/>
</dbReference>
<dbReference type="Gene3D" id="6.10.340.10">
    <property type="match status" value="1"/>
</dbReference>
<keyword evidence="12" id="KW-0175">Coiled coil</keyword>
<protein>
    <submittedName>
        <fullName evidence="17">Methyl-accepting chemotaxis protein</fullName>
    </submittedName>
</protein>
<evidence type="ECO:0000256" key="11">
    <source>
        <dbReference type="PROSITE-ProRule" id="PRU00284"/>
    </source>
</evidence>
<dbReference type="InterPro" id="IPR003660">
    <property type="entry name" value="HAMP_dom"/>
</dbReference>
<name>A0A7W8LLS0_9SPIR</name>
<evidence type="ECO:0000256" key="2">
    <source>
        <dbReference type="ARBA" id="ARBA00022475"/>
    </source>
</evidence>
<evidence type="ECO:0000256" key="3">
    <source>
        <dbReference type="ARBA" id="ARBA00022500"/>
    </source>
</evidence>
<evidence type="ECO:0000256" key="10">
    <source>
        <dbReference type="ARBA" id="ARBA00029447"/>
    </source>
</evidence>
<dbReference type="EMBL" id="JACHFQ010000003">
    <property type="protein sequence ID" value="MBB5225633.1"/>
    <property type="molecule type" value="Genomic_DNA"/>
</dbReference>
<accession>A0A7W8LLS0</accession>
<dbReference type="PROSITE" id="PS50111">
    <property type="entry name" value="CHEMOTAXIS_TRANSDUC_2"/>
    <property type="match status" value="1"/>
</dbReference>
<evidence type="ECO:0000256" key="7">
    <source>
        <dbReference type="ARBA" id="ARBA00023136"/>
    </source>
</evidence>
<keyword evidence="9 11" id="KW-0807">Transducer</keyword>
<evidence type="ECO:0000256" key="13">
    <source>
        <dbReference type="SAM" id="Phobius"/>
    </source>
</evidence>
<feature type="domain" description="Methyl-accepting transducer" evidence="14">
    <location>
        <begin position="407"/>
        <end position="629"/>
    </location>
</feature>
<evidence type="ECO:0000256" key="4">
    <source>
        <dbReference type="ARBA" id="ARBA00022692"/>
    </source>
</evidence>
<dbReference type="GO" id="GO:0006935">
    <property type="term" value="P:chemotaxis"/>
    <property type="evidence" value="ECO:0007669"/>
    <property type="project" value="UniProtKB-KW"/>
</dbReference>
<feature type="domain" description="OVATE" evidence="16">
    <location>
        <begin position="218"/>
        <end position="279"/>
    </location>
</feature>
<organism evidence="17 18">
    <name type="scientific">Treponema ruminis</name>
    <dbReference type="NCBI Taxonomy" id="744515"/>
    <lineage>
        <taxon>Bacteria</taxon>
        <taxon>Pseudomonadati</taxon>
        <taxon>Spirochaetota</taxon>
        <taxon>Spirochaetia</taxon>
        <taxon>Spirochaetales</taxon>
        <taxon>Treponemataceae</taxon>
        <taxon>Treponema</taxon>
    </lineage>
</organism>
<dbReference type="Pfam" id="PF00015">
    <property type="entry name" value="MCPsignal"/>
    <property type="match status" value="1"/>
</dbReference>
<dbReference type="SMART" id="SM00283">
    <property type="entry name" value="MA"/>
    <property type="match status" value="1"/>
</dbReference>
<comment type="subcellular location">
    <subcellularLocation>
        <location evidence="1">Cell membrane</location>
        <topology evidence="1">Multi-pass membrane protein</topology>
    </subcellularLocation>
</comment>
<keyword evidence="6" id="KW-0805">Transcription regulation</keyword>
<dbReference type="CDD" id="cd06225">
    <property type="entry name" value="HAMP"/>
    <property type="match status" value="1"/>
</dbReference>
<dbReference type="Pfam" id="PF02743">
    <property type="entry name" value="dCache_1"/>
    <property type="match status" value="1"/>
</dbReference>
<keyword evidence="5 13" id="KW-1133">Transmembrane helix</keyword>
<dbReference type="PANTHER" id="PTHR32089">
    <property type="entry name" value="METHYL-ACCEPTING CHEMOTAXIS PROTEIN MCPB"/>
    <property type="match status" value="1"/>
</dbReference>
<keyword evidence="2" id="KW-1003">Cell membrane</keyword>
<dbReference type="Proteomes" id="UP000518887">
    <property type="component" value="Unassembled WGS sequence"/>
</dbReference>
<dbReference type="Gene3D" id="3.30.450.20">
    <property type="entry name" value="PAS domain"/>
    <property type="match status" value="1"/>
</dbReference>
<dbReference type="RefSeq" id="WP_184658112.1">
    <property type="nucleotide sequence ID" value="NZ_JACHFQ010000003.1"/>
</dbReference>
<keyword evidence="8" id="KW-0804">Transcription</keyword>
<evidence type="ECO:0000256" key="12">
    <source>
        <dbReference type="SAM" id="Coils"/>
    </source>
</evidence>
<feature type="transmembrane region" description="Helical" evidence="13">
    <location>
        <begin position="283"/>
        <end position="305"/>
    </location>
</feature>
<evidence type="ECO:0000256" key="9">
    <source>
        <dbReference type="ARBA" id="ARBA00023224"/>
    </source>
</evidence>
<comment type="similarity">
    <text evidence="10">Belongs to the methyl-accepting chemotaxis (MCP) protein family.</text>
</comment>
<feature type="domain" description="HAMP" evidence="15">
    <location>
        <begin position="306"/>
        <end position="360"/>
    </location>
</feature>
<evidence type="ECO:0000256" key="1">
    <source>
        <dbReference type="ARBA" id="ARBA00004651"/>
    </source>
</evidence>
<reference evidence="17 18" key="1">
    <citation type="submission" date="2020-08" db="EMBL/GenBank/DDBJ databases">
        <title>Genomic Encyclopedia of Type Strains, Phase IV (KMG-IV): sequencing the most valuable type-strain genomes for metagenomic binning, comparative biology and taxonomic classification.</title>
        <authorList>
            <person name="Goeker M."/>
        </authorList>
    </citation>
    <scope>NUCLEOTIDE SEQUENCE [LARGE SCALE GENOMIC DNA]</scope>
    <source>
        <strain evidence="17 18">DSM 103462</strain>
    </source>
</reference>
<evidence type="ECO:0000256" key="5">
    <source>
        <dbReference type="ARBA" id="ARBA00022989"/>
    </source>
</evidence>
<dbReference type="PROSITE" id="PS51754">
    <property type="entry name" value="OVATE"/>
    <property type="match status" value="1"/>
</dbReference>
<dbReference type="AlphaFoldDB" id="A0A7W8LLS0"/>
<sequence>MKTNSLSFKIVMRIALLVVSICVLLTSFSVILLYKVQTNQVISTMTKSRDDAGQLIELSINAYIREVEAIAQRHDIRSMDWESQLPILQKEALRVGFESFEVANANGMAHSTKGGDIWVGGRDYYGKALSGKANISDLVYDERYQKMVVVISSPLINESGSTVGVLSGVADASFTNKITSSIQLDYDGFIFIINDAGEKMAGTDYKGWSSLENNIHDPKYTPEGPFGQFREAQIKMIQEKTGLETFFMDGKEYFLSYISINNDEWHLGIIQNKREALAILNVILTRMLVITIISIVLGSLFGLLLSKSLRPLKQVSSSINEIASGKADLTQRINIKTEYEIGELVDGFNTFTEKLQSIIKVMKESKDSLLKVGTSLKGDTENTLASIGSIIENINSTREGTTLQFSSVEQTASAVHEIAANIESLERMVENQSASVKVANDAIVAMVQNITKVNNSVDMMTNSFKNLTEKAQSGVIKQDDVSNKISIIGEQSKMLGNANKTIRDIASRTNMLAMNAAIEAAHAGESGKGFSVVADEIRKLSETSTAQSKEIGEQLSNIQESIKEIIIASNESQIAFKNVSEEIQSTDHLVKEIAVAMDEQKTDSEKINESLNSMNDSTDIVLSAVNEMSEGNAAILKEIQNLQSSTTELKQNMDQMEEGAESIRQTGTALSEISSQMEASINEIGGQVDQFQV</sequence>
<dbReference type="PROSITE" id="PS50885">
    <property type="entry name" value="HAMP"/>
    <property type="match status" value="1"/>
</dbReference>
<gene>
    <name evidence="17" type="ORF">HNP76_000990</name>
</gene>
<dbReference type="GO" id="GO:0005886">
    <property type="term" value="C:plasma membrane"/>
    <property type="evidence" value="ECO:0007669"/>
    <property type="project" value="UniProtKB-SubCell"/>
</dbReference>